<organism evidence="1 2">
    <name type="scientific">Xylaria curta</name>
    <dbReference type="NCBI Taxonomy" id="42375"/>
    <lineage>
        <taxon>Eukaryota</taxon>
        <taxon>Fungi</taxon>
        <taxon>Dikarya</taxon>
        <taxon>Ascomycota</taxon>
        <taxon>Pezizomycotina</taxon>
        <taxon>Sordariomycetes</taxon>
        <taxon>Xylariomycetidae</taxon>
        <taxon>Xylariales</taxon>
        <taxon>Xylariaceae</taxon>
        <taxon>Xylaria</taxon>
    </lineage>
</organism>
<proteinExistence type="predicted"/>
<comment type="caution">
    <text evidence="1">The sequence shown here is derived from an EMBL/GenBank/DDBJ whole genome shotgun (WGS) entry which is preliminary data.</text>
</comment>
<protein>
    <submittedName>
        <fullName evidence="1">Uncharacterized protein</fullName>
    </submittedName>
</protein>
<gene>
    <name evidence="1" type="ORF">NUW58_g5040</name>
</gene>
<accession>A0ACC1P653</accession>
<keyword evidence="2" id="KW-1185">Reference proteome</keyword>
<reference evidence="1" key="1">
    <citation type="submission" date="2022-10" db="EMBL/GenBank/DDBJ databases">
        <title>Genome Sequence of Xylaria curta.</title>
        <authorList>
            <person name="Buettner E."/>
        </authorList>
    </citation>
    <scope>NUCLEOTIDE SEQUENCE</scope>
    <source>
        <strain evidence="1">Babe10</strain>
    </source>
</reference>
<dbReference type="EMBL" id="JAPDGR010000949">
    <property type="protein sequence ID" value="KAJ2986418.1"/>
    <property type="molecule type" value="Genomic_DNA"/>
</dbReference>
<evidence type="ECO:0000313" key="1">
    <source>
        <dbReference type="EMBL" id="KAJ2986418.1"/>
    </source>
</evidence>
<evidence type="ECO:0000313" key="2">
    <source>
        <dbReference type="Proteomes" id="UP001143856"/>
    </source>
</evidence>
<name>A0ACC1P653_9PEZI</name>
<sequence>MALIWLLAPQYSLALLPYGIYSVFHVATYTRSNVIPTIQPNKAPAAGAKPQGNPLADAIGSFVKKYYDASMSVVSALEISLWFRIFGSALLFQSRSWILLCLYTAFLRARFSQSTHVQTSFNSLELYVDSIVSAQNIPQYARNIWEHVKAGVRQFHGLTDLSKYTSGSGVPKKTS</sequence>
<dbReference type="Proteomes" id="UP001143856">
    <property type="component" value="Unassembled WGS sequence"/>
</dbReference>